<protein>
    <submittedName>
        <fullName evidence="5">TEA/ATTS domain family protein</fullName>
    </submittedName>
</protein>
<feature type="region of interest" description="Disordered" evidence="3">
    <location>
        <begin position="212"/>
        <end position="235"/>
    </location>
</feature>
<evidence type="ECO:0000313" key="6">
    <source>
        <dbReference type="Proteomes" id="UP001063166"/>
    </source>
</evidence>
<feature type="compositionally biased region" description="Low complexity" evidence="3">
    <location>
        <begin position="215"/>
        <end position="226"/>
    </location>
</feature>
<dbReference type="OrthoDB" id="2662290at2759"/>
<evidence type="ECO:0000259" key="4">
    <source>
        <dbReference type="PROSITE" id="PS51088"/>
    </source>
</evidence>
<feature type="DNA-binding region" description="TEA" evidence="2">
    <location>
        <begin position="359"/>
        <end position="432"/>
    </location>
</feature>
<evidence type="ECO:0000256" key="1">
    <source>
        <dbReference type="ARBA" id="ARBA00008421"/>
    </source>
</evidence>
<organism evidence="5 6">
    <name type="scientific">Lyophyllum shimeji</name>
    <name type="common">Hon-shimeji</name>
    <name type="synonym">Tricholoma shimeji</name>
    <dbReference type="NCBI Taxonomy" id="47721"/>
    <lineage>
        <taxon>Eukaryota</taxon>
        <taxon>Fungi</taxon>
        <taxon>Dikarya</taxon>
        <taxon>Basidiomycota</taxon>
        <taxon>Agaricomycotina</taxon>
        <taxon>Agaricomycetes</taxon>
        <taxon>Agaricomycetidae</taxon>
        <taxon>Agaricales</taxon>
        <taxon>Tricholomatineae</taxon>
        <taxon>Lyophyllaceae</taxon>
        <taxon>Lyophyllum</taxon>
    </lineage>
</organism>
<feature type="compositionally biased region" description="Polar residues" evidence="3">
    <location>
        <begin position="437"/>
        <end position="456"/>
    </location>
</feature>
<evidence type="ECO:0000313" key="5">
    <source>
        <dbReference type="EMBL" id="GLB45556.1"/>
    </source>
</evidence>
<evidence type="ECO:0000256" key="3">
    <source>
        <dbReference type="SAM" id="MobiDB-lite"/>
    </source>
</evidence>
<comment type="caution">
    <text evidence="5">The sequence shown here is derived from an EMBL/GenBank/DDBJ whole genome shotgun (WGS) entry which is preliminary data.</text>
</comment>
<reference evidence="5" key="1">
    <citation type="submission" date="2022-07" db="EMBL/GenBank/DDBJ databases">
        <title>The genome of Lyophyllum shimeji provides insight into the initial evolution of ectomycorrhizal fungal genome.</title>
        <authorList>
            <person name="Kobayashi Y."/>
            <person name="Shibata T."/>
            <person name="Hirakawa H."/>
            <person name="Shigenobu S."/>
            <person name="Nishiyama T."/>
            <person name="Yamada A."/>
            <person name="Hasebe M."/>
            <person name="Kawaguchi M."/>
        </authorList>
    </citation>
    <scope>NUCLEOTIDE SEQUENCE</scope>
    <source>
        <strain evidence="5">AT787</strain>
    </source>
</reference>
<dbReference type="Pfam" id="PF01285">
    <property type="entry name" value="TEA"/>
    <property type="match status" value="1"/>
</dbReference>
<keyword evidence="6" id="KW-1185">Reference proteome</keyword>
<feature type="region of interest" description="Disordered" evidence="3">
    <location>
        <begin position="1"/>
        <end position="21"/>
    </location>
</feature>
<sequence>MEEVMSTASSSQHHDSAMPPAHDTYARELSELGRGYPLYYPSHTQRTVSDDPSQRFGVPNDFECLDLGVVRTFKAALQPGPLHSGTISTLEADIGTQGGILPAEASFTFKWSKLYKGAVSKTISVDTATLGMRSPNPLTSTSDSGILFGNPLVPSAVGASASTGVERAGAVELRASEKHPWPGGPPLHDDHTVFIKAYRLGTRQASLNQKNLHATSDGSTQSSSGTPLGHSPRSEKYSDTMVIRPYNSDYHPSVALLGVAMEASDSDFVLIHDHEWCTASGDTDQFKIIEQYADFYFNTGCGIPASVMLDVEDDSQPLQSDEISNSTVMEGSGDFTSGIHSPDVDEQTLHQRTRKLADNGRGEVVWPPDLEAALAEGLELYKPDNPLSRILGRYTMENRFLSDYIFHKTGKRRTAKQVGSRLQPFWDTYGLATGTENEWDSGSSGASSCDTYSPSTPGACHRRR</sequence>
<dbReference type="PROSITE" id="PS51088">
    <property type="entry name" value="TEA_2"/>
    <property type="match status" value="1"/>
</dbReference>
<dbReference type="AlphaFoldDB" id="A0A9P3Q2M9"/>
<comment type="similarity">
    <text evidence="1">Belongs to the TEC1 family.</text>
</comment>
<evidence type="ECO:0000256" key="2">
    <source>
        <dbReference type="PROSITE-ProRule" id="PRU00505"/>
    </source>
</evidence>
<dbReference type="InterPro" id="IPR038096">
    <property type="entry name" value="TEA/ATTS_sf"/>
</dbReference>
<feature type="domain" description="TEA" evidence="4">
    <location>
        <begin position="359"/>
        <end position="432"/>
    </location>
</feature>
<feature type="region of interest" description="Disordered" evidence="3">
    <location>
        <begin position="437"/>
        <end position="464"/>
    </location>
</feature>
<gene>
    <name evidence="5" type="ORF">LshimejAT787_2400140</name>
</gene>
<dbReference type="Gene3D" id="6.10.20.40">
    <property type="entry name" value="TEA/ATTS domain"/>
    <property type="match status" value="1"/>
</dbReference>
<name>A0A9P3Q2M9_LYOSH</name>
<dbReference type="Proteomes" id="UP001063166">
    <property type="component" value="Unassembled WGS sequence"/>
</dbReference>
<dbReference type="SMART" id="SM00426">
    <property type="entry name" value="TEA"/>
    <property type="match status" value="1"/>
</dbReference>
<dbReference type="GO" id="GO:0003700">
    <property type="term" value="F:DNA-binding transcription factor activity"/>
    <property type="evidence" value="ECO:0007669"/>
    <property type="project" value="InterPro"/>
</dbReference>
<feature type="compositionally biased region" description="Polar residues" evidence="3">
    <location>
        <begin position="1"/>
        <end position="11"/>
    </location>
</feature>
<accession>A0A9P3Q2M9</accession>
<dbReference type="InterPro" id="IPR000818">
    <property type="entry name" value="TEA/ATTS_dom"/>
</dbReference>
<dbReference type="EMBL" id="BRPK01000024">
    <property type="protein sequence ID" value="GLB45556.1"/>
    <property type="molecule type" value="Genomic_DNA"/>
</dbReference>
<proteinExistence type="inferred from homology"/>